<evidence type="ECO:0000313" key="1">
    <source>
        <dbReference type="EMBL" id="KAJ0013939.1"/>
    </source>
</evidence>
<name>A0ACC0XBT9_9ROSI</name>
<proteinExistence type="predicted"/>
<keyword evidence="2" id="KW-1185">Reference proteome</keyword>
<comment type="caution">
    <text evidence="1">The sequence shown here is derived from an EMBL/GenBank/DDBJ whole genome shotgun (WGS) entry which is preliminary data.</text>
</comment>
<organism evidence="1 2">
    <name type="scientific">Pistacia integerrima</name>
    <dbReference type="NCBI Taxonomy" id="434235"/>
    <lineage>
        <taxon>Eukaryota</taxon>
        <taxon>Viridiplantae</taxon>
        <taxon>Streptophyta</taxon>
        <taxon>Embryophyta</taxon>
        <taxon>Tracheophyta</taxon>
        <taxon>Spermatophyta</taxon>
        <taxon>Magnoliopsida</taxon>
        <taxon>eudicotyledons</taxon>
        <taxon>Gunneridae</taxon>
        <taxon>Pentapetalae</taxon>
        <taxon>rosids</taxon>
        <taxon>malvids</taxon>
        <taxon>Sapindales</taxon>
        <taxon>Anacardiaceae</taxon>
        <taxon>Pistacia</taxon>
    </lineage>
</organism>
<evidence type="ECO:0000313" key="2">
    <source>
        <dbReference type="Proteomes" id="UP001163603"/>
    </source>
</evidence>
<accession>A0ACC0XBT9</accession>
<dbReference type="EMBL" id="CM047748">
    <property type="protein sequence ID" value="KAJ0013939.1"/>
    <property type="molecule type" value="Genomic_DNA"/>
</dbReference>
<protein>
    <submittedName>
        <fullName evidence="1">Uncharacterized protein</fullName>
    </submittedName>
</protein>
<dbReference type="Proteomes" id="UP001163603">
    <property type="component" value="Chromosome 13"/>
</dbReference>
<reference evidence="2" key="1">
    <citation type="journal article" date="2023" name="G3 (Bethesda)">
        <title>Genome assembly and association tests identify interacting loci associated with vigor, precocity, and sex in interspecific pistachio rootstocks.</title>
        <authorList>
            <person name="Palmer W."/>
            <person name="Jacygrad E."/>
            <person name="Sagayaradj S."/>
            <person name="Cavanaugh K."/>
            <person name="Han R."/>
            <person name="Bertier L."/>
            <person name="Beede B."/>
            <person name="Kafkas S."/>
            <person name="Golino D."/>
            <person name="Preece J."/>
            <person name="Michelmore R."/>
        </authorList>
    </citation>
    <scope>NUCLEOTIDE SEQUENCE [LARGE SCALE GENOMIC DNA]</scope>
</reference>
<gene>
    <name evidence="1" type="ORF">Pint_21429</name>
</gene>
<sequence>MRVLREIQHQSCQKNGRWGGYKMDISDSLRIWQPRWRKRKAIFLCEEETTASRATSMKISSEETSAVIPKDIGDSESVCSGG</sequence>